<evidence type="ECO:0000256" key="3">
    <source>
        <dbReference type="ARBA" id="ARBA00023163"/>
    </source>
</evidence>
<keyword evidence="1" id="KW-0805">Transcription regulation</keyword>
<organism evidence="5 6">
    <name type="scientific">Lacticaseibacillus suilingensis</name>
    <dbReference type="NCBI Taxonomy" id="2799577"/>
    <lineage>
        <taxon>Bacteria</taxon>
        <taxon>Bacillati</taxon>
        <taxon>Bacillota</taxon>
        <taxon>Bacilli</taxon>
        <taxon>Lactobacillales</taxon>
        <taxon>Lactobacillaceae</taxon>
        <taxon>Lacticaseibacillus</taxon>
    </lineage>
</organism>
<dbReference type="EMBL" id="JBHTOA010000032">
    <property type="protein sequence ID" value="MFD1399388.1"/>
    <property type="molecule type" value="Genomic_DNA"/>
</dbReference>
<dbReference type="Proteomes" id="UP001597199">
    <property type="component" value="Unassembled WGS sequence"/>
</dbReference>
<reference evidence="6" key="1">
    <citation type="journal article" date="2019" name="Int. J. Syst. Evol. Microbiol.">
        <title>The Global Catalogue of Microorganisms (GCM) 10K type strain sequencing project: providing services to taxonomists for standard genome sequencing and annotation.</title>
        <authorList>
            <consortium name="The Broad Institute Genomics Platform"/>
            <consortium name="The Broad Institute Genome Sequencing Center for Infectious Disease"/>
            <person name="Wu L."/>
            <person name="Ma J."/>
        </authorList>
    </citation>
    <scope>NUCLEOTIDE SEQUENCE [LARGE SCALE GENOMIC DNA]</scope>
    <source>
        <strain evidence="6">CCM 9110</strain>
    </source>
</reference>
<dbReference type="InterPro" id="IPR036390">
    <property type="entry name" value="WH_DNA-bd_sf"/>
</dbReference>
<dbReference type="PANTHER" id="PTHR38445">
    <property type="entry name" value="HTH-TYPE TRANSCRIPTIONAL REPRESSOR YTRA"/>
    <property type="match status" value="1"/>
</dbReference>
<feature type="domain" description="HTH gntR-type" evidence="4">
    <location>
        <begin position="11"/>
        <end position="79"/>
    </location>
</feature>
<keyword evidence="6" id="KW-1185">Reference proteome</keyword>
<evidence type="ECO:0000259" key="4">
    <source>
        <dbReference type="PROSITE" id="PS50949"/>
    </source>
</evidence>
<name>A0ABW4BHL4_9LACO</name>
<dbReference type="Gene3D" id="1.10.10.10">
    <property type="entry name" value="Winged helix-like DNA-binding domain superfamily/Winged helix DNA-binding domain"/>
    <property type="match status" value="1"/>
</dbReference>
<accession>A0ABW4BHL4</accession>
<gene>
    <name evidence="5" type="ORF">ACFQ41_08695</name>
</gene>
<keyword evidence="3" id="KW-0804">Transcription</keyword>
<dbReference type="PROSITE" id="PS50949">
    <property type="entry name" value="HTH_GNTR"/>
    <property type="match status" value="1"/>
</dbReference>
<dbReference type="RefSeq" id="WP_204119224.1">
    <property type="nucleotide sequence ID" value="NZ_BOLV01000012.1"/>
</dbReference>
<dbReference type="InterPro" id="IPR000524">
    <property type="entry name" value="Tscrpt_reg_HTH_GntR"/>
</dbReference>
<evidence type="ECO:0000256" key="1">
    <source>
        <dbReference type="ARBA" id="ARBA00023015"/>
    </source>
</evidence>
<dbReference type="Pfam" id="PF00392">
    <property type="entry name" value="GntR"/>
    <property type="match status" value="1"/>
</dbReference>
<dbReference type="InterPro" id="IPR036388">
    <property type="entry name" value="WH-like_DNA-bd_sf"/>
</dbReference>
<dbReference type="SMART" id="SM00345">
    <property type="entry name" value="HTH_GNTR"/>
    <property type="match status" value="1"/>
</dbReference>
<dbReference type="PANTHER" id="PTHR38445:SF7">
    <property type="entry name" value="GNTR-FAMILY TRANSCRIPTIONAL REGULATOR"/>
    <property type="match status" value="1"/>
</dbReference>
<evidence type="ECO:0000313" key="6">
    <source>
        <dbReference type="Proteomes" id="UP001597199"/>
    </source>
</evidence>
<comment type="caution">
    <text evidence="5">The sequence shown here is derived from an EMBL/GenBank/DDBJ whole genome shotgun (WGS) entry which is preliminary data.</text>
</comment>
<evidence type="ECO:0000256" key="2">
    <source>
        <dbReference type="ARBA" id="ARBA00023125"/>
    </source>
</evidence>
<dbReference type="CDD" id="cd07377">
    <property type="entry name" value="WHTH_GntR"/>
    <property type="match status" value="1"/>
</dbReference>
<dbReference type="SUPFAM" id="SSF46785">
    <property type="entry name" value="Winged helix' DNA-binding domain"/>
    <property type="match status" value="1"/>
</dbReference>
<evidence type="ECO:0000313" key="5">
    <source>
        <dbReference type="EMBL" id="MFD1399388.1"/>
    </source>
</evidence>
<keyword evidence="2" id="KW-0238">DNA-binding</keyword>
<proteinExistence type="predicted"/>
<protein>
    <submittedName>
        <fullName evidence="5">GntR family transcriptional regulator</fullName>
    </submittedName>
</protein>
<sequence length="129" mass="13971">MRIVIQNRAGEPIYQQIIDQIQAAILSGELQPGTLLPSIRGLAKDLQISVITTTRAYHDLEQAGLVQNVQGKGTYVQPQDPALLREQTLRQVEAGLQAALDAAKIGQIPPATLHEMLDNLMAAGGEDHE</sequence>